<sequence length="198" mass="20829">MASNAQTTAQLQHLRQASHALATTAPQISAHLMSRYLSLLPPGKNADAERSTICFACGTIRTPGDVPPAQAAAAAAVLEQGRKQERDINGETISFVCTACHKITTTFTEPARTTKLSPKEAAQKSTEFKAVNVAATSKSVDQSTTTTTTTTQSSSSSSQSSRKRAKKGLSLSKMLAAQKKDSTPGGFGLDLMDLLKTA</sequence>
<dbReference type="EMBL" id="VXIS01000206">
    <property type="protein sequence ID" value="KAA8896875.1"/>
    <property type="molecule type" value="Genomic_DNA"/>
</dbReference>
<proteinExistence type="predicted"/>
<dbReference type="AlphaFoldDB" id="A0A5J5EN67"/>
<evidence type="ECO:0000313" key="3">
    <source>
        <dbReference type="Proteomes" id="UP000326924"/>
    </source>
</evidence>
<keyword evidence="3" id="KW-1185">Reference proteome</keyword>
<dbReference type="Proteomes" id="UP000326924">
    <property type="component" value="Unassembled WGS sequence"/>
</dbReference>
<name>A0A5J5EN67_9PEZI</name>
<evidence type="ECO:0000313" key="2">
    <source>
        <dbReference type="EMBL" id="KAA8896875.1"/>
    </source>
</evidence>
<evidence type="ECO:0000256" key="1">
    <source>
        <dbReference type="SAM" id="MobiDB-lite"/>
    </source>
</evidence>
<reference evidence="2 3" key="1">
    <citation type="submission" date="2019-09" db="EMBL/GenBank/DDBJ databases">
        <title>Draft genome of the ectomycorrhizal ascomycete Sphaerosporella brunnea.</title>
        <authorList>
            <consortium name="DOE Joint Genome Institute"/>
            <person name="Benucci G.M."/>
            <person name="Marozzi G."/>
            <person name="Antonielli L."/>
            <person name="Sanchez S."/>
            <person name="Marco P."/>
            <person name="Wang X."/>
            <person name="Falini L.B."/>
            <person name="Barry K."/>
            <person name="Haridas S."/>
            <person name="Lipzen A."/>
            <person name="Labutti K."/>
            <person name="Grigoriev I.V."/>
            <person name="Murat C."/>
            <person name="Martin F."/>
            <person name="Albertini E."/>
            <person name="Donnini D."/>
            <person name="Bonito G."/>
        </authorList>
    </citation>
    <scope>NUCLEOTIDE SEQUENCE [LARGE SCALE GENOMIC DNA]</scope>
    <source>
        <strain evidence="2 3">Sb_GMNB300</strain>
    </source>
</reference>
<organism evidence="2 3">
    <name type="scientific">Sphaerosporella brunnea</name>
    <dbReference type="NCBI Taxonomy" id="1250544"/>
    <lineage>
        <taxon>Eukaryota</taxon>
        <taxon>Fungi</taxon>
        <taxon>Dikarya</taxon>
        <taxon>Ascomycota</taxon>
        <taxon>Pezizomycotina</taxon>
        <taxon>Pezizomycetes</taxon>
        <taxon>Pezizales</taxon>
        <taxon>Pyronemataceae</taxon>
        <taxon>Sphaerosporella</taxon>
    </lineage>
</organism>
<accession>A0A5J5EN67</accession>
<comment type="caution">
    <text evidence="2">The sequence shown here is derived from an EMBL/GenBank/DDBJ whole genome shotgun (WGS) entry which is preliminary data.</text>
</comment>
<dbReference type="OrthoDB" id="438080at2759"/>
<dbReference type="InParanoid" id="A0A5J5EN67"/>
<protein>
    <recommendedName>
        <fullName evidence="4">RNAse P Rpr2/Rpp21/SNM1 subunit domain-containing protein</fullName>
    </recommendedName>
</protein>
<gene>
    <name evidence="2" type="ORF">FN846DRAFT_964505</name>
</gene>
<feature type="region of interest" description="Disordered" evidence="1">
    <location>
        <begin position="134"/>
        <end position="186"/>
    </location>
</feature>
<evidence type="ECO:0008006" key="4">
    <source>
        <dbReference type="Google" id="ProtNLM"/>
    </source>
</evidence>
<feature type="compositionally biased region" description="Low complexity" evidence="1">
    <location>
        <begin position="142"/>
        <end position="160"/>
    </location>
</feature>